<comment type="caution">
    <text evidence="1">The sequence shown here is derived from an EMBL/GenBank/DDBJ whole genome shotgun (WGS) entry which is preliminary data.</text>
</comment>
<keyword evidence="2" id="KW-1185">Reference proteome</keyword>
<dbReference type="Proteomes" id="UP001356427">
    <property type="component" value="Unassembled WGS sequence"/>
</dbReference>
<protein>
    <submittedName>
        <fullName evidence="1">Uncharacterized protein</fullName>
    </submittedName>
</protein>
<evidence type="ECO:0000313" key="1">
    <source>
        <dbReference type="EMBL" id="KAK6327076.1"/>
    </source>
</evidence>
<organism evidence="1 2">
    <name type="scientific">Coregonus suidteri</name>
    <dbReference type="NCBI Taxonomy" id="861788"/>
    <lineage>
        <taxon>Eukaryota</taxon>
        <taxon>Metazoa</taxon>
        <taxon>Chordata</taxon>
        <taxon>Craniata</taxon>
        <taxon>Vertebrata</taxon>
        <taxon>Euteleostomi</taxon>
        <taxon>Actinopterygii</taxon>
        <taxon>Neopterygii</taxon>
        <taxon>Teleostei</taxon>
        <taxon>Protacanthopterygii</taxon>
        <taxon>Salmoniformes</taxon>
        <taxon>Salmonidae</taxon>
        <taxon>Coregoninae</taxon>
        <taxon>Coregonus</taxon>
    </lineage>
</organism>
<evidence type="ECO:0000313" key="2">
    <source>
        <dbReference type="Proteomes" id="UP001356427"/>
    </source>
</evidence>
<name>A0AAN8NGK3_9TELE</name>
<accession>A0AAN8NGK3</accession>
<proteinExistence type="predicted"/>
<dbReference type="AlphaFoldDB" id="A0AAN8NGK3"/>
<gene>
    <name evidence="1" type="ORF">J4Q44_G00027210</name>
</gene>
<dbReference type="EMBL" id="JAGTTL010000002">
    <property type="protein sequence ID" value="KAK6327076.1"/>
    <property type="molecule type" value="Genomic_DNA"/>
</dbReference>
<reference evidence="1 2" key="1">
    <citation type="submission" date="2021-04" db="EMBL/GenBank/DDBJ databases">
        <authorList>
            <person name="De Guttry C."/>
            <person name="Zahm M."/>
            <person name="Klopp C."/>
            <person name="Cabau C."/>
            <person name="Louis A."/>
            <person name="Berthelot C."/>
            <person name="Parey E."/>
            <person name="Roest Crollius H."/>
            <person name="Montfort J."/>
            <person name="Robinson-Rechavi M."/>
            <person name="Bucao C."/>
            <person name="Bouchez O."/>
            <person name="Gislard M."/>
            <person name="Lluch J."/>
            <person name="Milhes M."/>
            <person name="Lampietro C."/>
            <person name="Lopez Roques C."/>
            <person name="Donnadieu C."/>
            <person name="Braasch I."/>
            <person name="Desvignes T."/>
            <person name="Postlethwait J."/>
            <person name="Bobe J."/>
            <person name="Wedekind C."/>
            <person name="Guiguen Y."/>
        </authorList>
    </citation>
    <scope>NUCLEOTIDE SEQUENCE [LARGE SCALE GENOMIC DNA]</scope>
    <source>
        <strain evidence="1">Cs_M1</strain>
        <tissue evidence="1">Blood</tissue>
    </source>
</reference>
<sequence>MPKEAERWKAERNTLQNPIQSSWRKHCKMPKQGKCSSGRLAERVDSLRVLRERNPGAAWGMIDNRNKVRGCSAAAVESFLQEAKCLPSQTTHGQTGGGELFPDCSVWSSLSMGEDVGEQAFEQVLPVEDSEESSHQLVKEMGDGQGLKALCTWSENVGKVDGVNELLKQAEINVAKEMDSSPVSRGAEP</sequence>